<dbReference type="InterPro" id="IPR036390">
    <property type="entry name" value="WH_DNA-bd_sf"/>
</dbReference>
<dbReference type="InterPro" id="IPR036388">
    <property type="entry name" value="WH-like_DNA-bd_sf"/>
</dbReference>
<name>A0A1C4YGW9_9ACTN</name>
<dbReference type="EMBL" id="FMCX01000004">
    <property type="protein sequence ID" value="SCF19973.1"/>
    <property type="molecule type" value="Genomic_DNA"/>
</dbReference>
<protein>
    <recommendedName>
        <fullName evidence="3">Winged helix DNA-binding domain-containing protein</fullName>
    </recommendedName>
</protein>
<dbReference type="OrthoDB" id="3873397at2"/>
<keyword evidence="2" id="KW-1185">Reference proteome</keyword>
<sequence length="145" mass="14682">MSTAPPLTGQVLGQAHHATRAVLDRELAAIGISFAQSVALNLVAAEGGAVRRAALVAAMTAALKAEEPLVAVTVEELLAAGLLTGGPGLALTGPGRAVHERVRAAVATITTRLYADIPAPDLAVAGRVVDLVRRRADAELADAGR</sequence>
<proteinExistence type="predicted"/>
<organism evidence="1 2">
    <name type="scientific">Micromonospora mirobrigensis</name>
    <dbReference type="NCBI Taxonomy" id="262898"/>
    <lineage>
        <taxon>Bacteria</taxon>
        <taxon>Bacillati</taxon>
        <taxon>Actinomycetota</taxon>
        <taxon>Actinomycetes</taxon>
        <taxon>Micromonosporales</taxon>
        <taxon>Micromonosporaceae</taxon>
        <taxon>Micromonospora</taxon>
    </lineage>
</organism>
<dbReference type="Gene3D" id="1.10.10.10">
    <property type="entry name" value="Winged helix-like DNA-binding domain superfamily/Winged helix DNA-binding domain"/>
    <property type="match status" value="1"/>
</dbReference>
<dbReference type="RefSeq" id="WP_091609239.1">
    <property type="nucleotide sequence ID" value="NZ_FMCX01000004.1"/>
</dbReference>
<evidence type="ECO:0008006" key="3">
    <source>
        <dbReference type="Google" id="ProtNLM"/>
    </source>
</evidence>
<accession>A0A1C4YGW9</accession>
<gene>
    <name evidence="1" type="ORF">GA0070564_10470</name>
</gene>
<dbReference type="AlphaFoldDB" id="A0A1C4YGW9"/>
<dbReference type="SUPFAM" id="SSF46785">
    <property type="entry name" value="Winged helix' DNA-binding domain"/>
    <property type="match status" value="1"/>
</dbReference>
<dbReference type="STRING" id="262898.GA0070564_10470"/>
<reference evidence="2" key="1">
    <citation type="submission" date="2016-06" db="EMBL/GenBank/DDBJ databases">
        <authorList>
            <person name="Varghese N."/>
            <person name="Submissions Spin"/>
        </authorList>
    </citation>
    <scope>NUCLEOTIDE SEQUENCE [LARGE SCALE GENOMIC DNA]</scope>
    <source>
        <strain evidence="2">DSM 44830</strain>
    </source>
</reference>
<evidence type="ECO:0000313" key="1">
    <source>
        <dbReference type="EMBL" id="SCF19973.1"/>
    </source>
</evidence>
<dbReference type="Proteomes" id="UP000199504">
    <property type="component" value="Unassembled WGS sequence"/>
</dbReference>
<evidence type="ECO:0000313" key="2">
    <source>
        <dbReference type="Proteomes" id="UP000199504"/>
    </source>
</evidence>